<evidence type="ECO:0000313" key="2">
    <source>
        <dbReference type="Proteomes" id="UP001244297"/>
    </source>
</evidence>
<proteinExistence type="predicted"/>
<evidence type="ECO:0000313" key="1">
    <source>
        <dbReference type="EMBL" id="MDN3573181.1"/>
    </source>
</evidence>
<name>A0ABT8AUV2_9HYPH</name>
<accession>A0ABT8AUV2</accession>
<dbReference type="EMBL" id="JAUFPT010000069">
    <property type="protein sequence ID" value="MDN3573181.1"/>
    <property type="molecule type" value="Genomic_DNA"/>
</dbReference>
<reference evidence="2" key="1">
    <citation type="journal article" date="2019" name="Int. J. Syst. Evol. Microbiol.">
        <title>The Global Catalogue of Microorganisms (GCM) 10K type strain sequencing project: providing services to taxonomists for standard genome sequencing and annotation.</title>
        <authorList>
            <consortium name="The Broad Institute Genomics Platform"/>
            <consortium name="The Broad Institute Genome Sequencing Center for Infectious Disease"/>
            <person name="Wu L."/>
            <person name="Ma J."/>
        </authorList>
    </citation>
    <scope>NUCLEOTIDE SEQUENCE [LARGE SCALE GENOMIC DNA]</scope>
    <source>
        <strain evidence="2">CECT 7806</strain>
    </source>
</reference>
<keyword evidence="2" id="KW-1185">Reference proteome</keyword>
<comment type="caution">
    <text evidence="1">The sequence shown here is derived from an EMBL/GenBank/DDBJ whole genome shotgun (WGS) entry which is preliminary data.</text>
</comment>
<gene>
    <name evidence="1" type="ORF">QWZ18_21475</name>
</gene>
<dbReference type="RefSeq" id="WP_238290656.1">
    <property type="nucleotide sequence ID" value="NZ_BPQS01000026.1"/>
</dbReference>
<sequence length="103" mass="11248">MVGASTEQLSEVLRLCTALAYRALDAKISGRPLPAAQRIALAKVLRLLQDHGVEWPPLLAQVLQELDRKAAAPEPTSQVEPLESVDLQGLSLFFAGYRTKDQP</sequence>
<protein>
    <submittedName>
        <fullName evidence="1">Uncharacterized protein</fullName>
    </submittedName>
</protein>
<organism evidence="1 2">
    <name type="scientific">Methylobacterium longum</name>
    <dbReference type="NCBI Taxonomy" id="767694"/>
    <lineage>
        <taxon>Bacteria</taxon>
        <taxon>Pseudomonadati</taxon>
        <taxon>Pseudomonadota</taxon>
        <taxon>Alphaproteobacteria</taxon>
        <taxon>Hyphomicrobiales</taxon>
        <taxon>Methylobacteriaceae</taxon>
        <taxon>Methylobacterium</taxon>
    </lineage>
</organism>
<dbReference type="Proteomes" id="UP001244297">
    <property type="component" value="Unassembled WGS sequence"/>
</dbReference>